<evidence type="ECO:0000313" key="1">
    <source>
        <dbReference type="EMBL" id="CZT07860.1"/>
    </source>
</evidence>
<comment type="caution">
    <text evidence="1">The sequence shown here is derived from an EMBL/GenBank/DDBJ whole genome shotgun (WGS) entry which is preliminary data.</text>
</comment>
<keyword evidence="2" id="KW-1185">Reference proteome</keyword>
<proteinExistence type="predicted"/>
<dbReference type="EMBL" id="FJUW01000044">
    <property type="protein sequence ID" value="CZT07860.1"/>
    <property type="molecule type" value="Genomic_DNA"/>
</dbReference>
<dbReference type="AlphaFoldDB" id="A0A1E1LBE5"/>
<organism evidence="1 2">
    <name type="scientific">Rhynchosporium graminicola</name>
    <dbReference type="NCBI Taxonomy" id="2792576"/>
    <lineage>
        <taxon>Eukaryota</taxon>
        <taxon>Fungi</taxon>
        <taxon>Dikarya</taxon>
        <taxon>Ascomycota</taxon>
        <taxon>Pezizomycotina</taxon>
        <taxon>Leotiomycetes</taxon>
        <taxon>Helotiales</taxon>
        <taxon>Ploettnerulaceae</taxon>
        <taxon>Rhynchosporium</taxon>
    </lineage>
</organism>
<dbReference type="InParanoid" id="A0A1E1LBE5"/>
<sequence>MPLPPAEQPETPRSPSIVSPFSRDIGFIERAILEQIPRKCAIPGIRIALIGLGGVG</sequence>
<dbReference type="Proteomes" id="UP000178129">
    <property type="component" value="Unassembled WGS sequence"/>
</dbReference>
<protein>
    <submittedName>
        <fullName evidence="1">Uncharacterized protein</fullName>
    </submittedName>
</protein>
<name>A0A1E1LBE5_9HELO</name>
<accession>A0A1E1LBE5</accession>
<dbReference type="STRING" id="914237.A0A1E1LBE5"/>
<evidence type="ECO:0000313" key="2">
    <source>
        <dbReference type="Proteomes" id="UP000178129"/>
    </source>
</evidence>
<gene>
    <name evidence="1" type="ORF">RCO7_10871</name>
</gene>
<reference evidence="2" key="1">
    <citation type="submission" date="2016-03" db="EMBL/GenBank/DDBJ databases">
        <authorList>
            <person name="Ploux O."/>
        </authorList>
    </citation>
    <scope>NUCLEOTIDE SEQUENCE [LARGE SCALE GENOMIC DNA]</scope>
    <source>
        <strain evidence="2">UK7</strain>
    </source>
</reference>